<evidence type="ECO:0000313" key="2">
    <source>
        <dbReference type="Proteomes" id="UP000215335"/>
    </source>
</evidence>
<sequence length="233" mass="26951">MQKQKLDSILAHTGNNVMFSDNDSIVNNFNNCNPTDSINTSNIPMKIFEADLSMEIMANGLMSSVDYYMRLEKEQFTIGTYTGKNNHPIRDYRDLDEHGKAPEIFPSNYEITHIYPLKVEDRDIDMRSLLCYENFDKYLYSPLQQGCINLRLTFDLVKYRDQVAELLINESYSMQEIYLYCFDTKGTLTDNETVTCILCNRFAYKKCLKCKDTSKASVSLLYICNMCSNSACL</sequence>
<dbReference type="Proteomes" id="UP000215335">
    <property type="component" value="Unassembled WGS sequence"/>
</dbReference>
<protein>
    <submittedName>
        <fullName evidence="1">Uncharacterized protein</fullName>
    </submittedName>
</protein>
<gene>
    <name evidence="1" type="ORF">TSAR_002892</name>
</gene>
<organism evidence="1 2">
    <name type="scientific">Trichomalopsis sarcophagae</name>
    <dbReference type="NCBI Taxonomy" id="543379"/>
    <lineage>
        <taxon>Eukaryota</taxon>
        <taxon>Metazoa</taxon>
        <taxon>Ecdysozoa</taxon>
        <taxon>Arthropoda</taxon>
        <taxon>Hexapoda</taxon>
        <taxon>Insecta</taxon>
        <taxon>Pterygota</taxon>
        <taxon>Neoptera</taxon>
        <taxon>Endopterygota</taxon>
        <taxon>Hymenoptera</taxon>
        <taxon>Apocrita</taxon>
        <taxon>Proctotrupomorpha</taxon>
        <taxon>Chalcidoidea</taxon>
        <taxon>Pteromalidae</taxon>
        <taxon>Pteromalinae</taxon>
        <taxon>Trichomalopsis</taxon>
    </lineage>
</organism>
<accession>A0A232EG69</accession>
<evidence type="ECO:0000313" key="1">
    <source>
        <dbReference type="EMBL" id="OXU17318.1"/>
    </source>
</evidence>
<dbReference type="AlphaFoldDB" id="A0A232EG69"/>
<comment type="caution">
    <text evidence="1">The sequence shown here is derived from an EMBL/GenBank/DDBJ whole genome shotgun (WGS) entry which is preliminary data.</text>
</comment>
<keyword evidence="2" id="KW-1185">Reference proteome</keyword>
<reference evidence="1 2" key="1">
    <citation type="journal article" date="2017" name="Curr. Biol.">
        <title>The Evolution of Venom by Co-option of Single-Copy Genes.</title>
        <authorList>
            <person name="Martinson E.O."/>
            <person name="Mrinalini"/>
            <person name="Kelkar Y.D."/>
            <person name="Chang C.H."/>
            <person name="Werren J.H."/>
        </authorList>
    </citation>
    <scope>NUCLEOTIDE SEQUENCE [LARGE SCALE GENOMIC DNA]</scope>
    <source>
        <strain evidence="1 2">Alberta</strain>
        <tissue evidence="1">Whole body</tissue>
    </source>
</reference>
<proteinExistence type="predicted"/>
<dbReference type="EMBL" id="NNAY01004870">
    <property type="protein sequence ID" value="OXU17318.1"/>
    <property type="molecule type" value="Genomic_DNA"/>
</dbReference>
<name>A0A232EG69_9HYME</name>